<evidence type="ECO:0000256" key="5">
    <source>
        <dbReference type="ARBA" id="ARBA00022833"/>
    </source>
</evidence>
<protein>
    <submittedName>
        <fullName evidence="9">Uncharacterized protein</fullName>
    </submittedName>
</protein>
<dbReference type="CDD" id="cd08662">
    <property type="entry name" value="M13"/>
    <property type="match status" value="1"/>
</dbReference>
<dbReference type="SUPFAM" id="SSF55486">
    <property type="entry name" value="Metalloproteases ('zincins'), catalytic domain"/>
    <property type="match status" value="1"/>
</dbReference>
<dbReference type="Pfam" id="PF05649">
    <property type="entry name" value="Peptidase_M13_N"/>
    <property type="match status" value="1"/>
</dbReference>
<evidence type="ECO:0000259" key="7">
    <source>
        <dbReference type="Pfam" id="PF01431"/>
    </source>
</evidence>
<keyword evidence="4" id="KW-0378">Hydrolase</keyword>
<proteinExistence type="predicted"/>
<dbReference type="Gene3D" id="1.10.1380.10">
    <property type="entry name" value="Neutral endopeptidase , domain2"/>
    <property type="match status" value="1"/>
</dbReference>
<dbReference type="GO" id="GO:0046872">
    <property type="term" value="F:metal ion binding"/>
    <property type="evidence" value="ECO:0007669"/>
    <property type="project" value="UniProtKB-KW"/>
</dbReference>
<dbReference type="PANTHER" id="PTHR11733:SF208">
    <property type="entry name" value="PEPTIDASE M13 C-TERMINAL DOMAIN-CONTAINING PROTEIN"/>
    <property type="match status" value="1"/>
</dbReference>
<sequence length="681" mass="78346">MQTHSEANTLCTPLHRRQSSRFLVENTSDLCLTPYCIKAANYLIESIDETIDPCENFYEFACGKYIKNAIISSESSEQSPTTQIAKNLGHTFADLLSSSPSNRTKKSKAITNARRLYSSCIDEDTIETEDVDVIMSMINKELGGWPVLQGSAWNESTFDFDRLMLKLSQYNNYIFYTVNTGVDETNSSIRSIHIRPSKLILDILNHYSKGIEAYQYFFKNFTLALTDDSSTIDDDLIALIGFEMDLVKYIVSLDKLDLHETVHTTVGNLSNTISFDSSNYIRRLYLFANVSVIDADIVIVDAPKFLHGISSIIDRKSPRTMQNYMIWRFMMNRAWYMPKRFRNILKQFQDVVYGTSTAESRTITCANYVNTMMSLTVSKLYIDEHFHKDARKETTKMINNIRKIFITMVNQSTWMDSTSKIIAIKKAQAITAKLGYPDYLEGDDMTKLDKIYAEYNFNLSYMPNVLSAIQLHTKANLQMLRYPIDSKEWTGILPTNVNAMHRLLANEILFPAAILQTPLFDKDAPKYLNYGGIGFFMGHEIAHGFGDEGKQYDLNGNKVLWWSKATDNAFDTRKKCFIEQYNNYNLTQVNRQVDGEQTLDENIADDAALRQAFFAYQQWAKTHKNVDKKLPGLTKYSIEQMFFMNFGHTWCTKMTNEAAHLYMDRDVHSPEQFSSSDHFPH</sequence>
<evidence type="ECO:0000256" key="2">
    <source>
        <dbReference type="ARBA" id="ARBA00022670"/>
    </source>
</evidence>
<dbReference type="PRINTS" id="PR00786">
    <property type="entry name" value="NEPRILYSIN"/>
</dbReference>
<evidence type="ECO:0000256" key="3">
    <source>
        <dbReference type="ARBA" id="ARBA00022723"/>
    </source>
</evidence>
<name>A0A815LTA0_9BILA</name>
<evidence type="ECO:0000313" key="10">
    <source>
        <dbReference type="Proteomes" id="UP000663877"/>
    </source>
</evidence>
<dbReference type="PROSITE" id="PS51885">
    <property type="entry name" value="NEPRILYSIN"/>
    <property type="match status" value="1"/>
</dbReference>
<dbReference type="InterPro" id="IPR042089">
    <property type="entry name" value="Peptidase_M13_dom_2"/>
</dbReference>
<keyword evidence="3" id="KW-0479">Metal-binding</keyword>
<comment type="cofactor">
    <cofactor evidence="1">
        <name>Zn(2+)</name>
        <dbReference type="ChEBI" id="CHEBI:29105"/>
    </cofactor>
</comment>
<keyword evidence="5" id="KW-0862">Zinc</keyword>
<keyword evidence="2" id="KW-0645">Protease</keyword>
<dbReference type="InterPro" id="IPR018497">
    <property type="entry name" value="Peptidase_M13_C"/>
</dbReference>
<evidence type="ECO:0000259" key="8">
    <source>
        <dbReference type="Pfam" id="PF05649"/>
    </source>
</evidence>
<dbReference type="Gene3D" id="3.40.390.10">
    <property type="entry name" value="Collagenase (Catalytic Domain)"/>
    <property type="match status" value="1"/>
</dbReference>
<dbReference type="InterPro" id="IPR024079">
    <property type="entry name" value="MetalloPept_cat_dom_sf"/>
</dbReference>
<comment type="caution">
    <text evidence="9">The sequence shown here is derived from an EMBL/GenBank/DDBJ whole genome shotgun (WGS) entry which is preliminary data.</text>
</comment>
<dbReference type="GO" id="GO:0016485">
    <property type="term" value="P:protein processing"/>
    <property type="evidence" value="ECO:0007669"/>
    <property type="project" value="TreeGrafter"/>
</dbReference>
<dbReference type="InterPro" id="IPR008753">
    <property type="entry name" value="Peptidase_M13_N"/>
</dbReference>
<dbReference type="Pfam" id="PF01431">
    <property type="entry name" value="Peptidase_M13"/>
    <property type="match status" value="1"/>
</dbReference>
<evidence type="ECO:0000256" key="1">
    <source>
        <dbReference type="ARBA" id="ARBA00001947"/>
    </source>
</evidence>
<dbReference type="EMBL" id="CAJNOI010001374">
    <property type="protein sequence ID" value="CAF1408435.1"/>
    <property type="molecule type" value="Genomic_DNA"/>
</dbReference>
<dbReference type="AlphaFoldDB" id="A0A815LTA0"/>
<dbReference type="InterPro" id="IPR000718">
    <property type="entry name" value="Peptidase_M13"/>
</dbReference>
<evidence type="ECO:0000313" key="9">
    <source>
        <dbReference type="EMBL" id="CAF1408435.1"/>
    </source>
</evidence>
<accession>A0A815LTA0</accession>
<dbReference type="GO" id="GO:0004222">
    <property type="term" value="F:metalloendopeptidase activity"/>
    <property type="evidence" value="ECO:0007669"/>
    <property type="project" value="InterPro"/>
</dbReference>
<feature type="domain" description="Peptidase M13 C-terminal" evidence="7">
    <location>
        <begin position="498"/>
        <end position="673"/>
    </location>
</feature>
<dbReference type="GO" id="GO:0005886">
    <property type="term" value="C:plasma membrane"/>
    <property type="evidence" value="ECO:0007669"/>
    <property type="project" value="TreeGrafter"/>
</dbReference>
<gene>
    <name evidence="9" type="ORF">BJG266_LOCUS38063</name>
</gene>
<dbReference type="PANTHER" id="PTHR11733">
    <property type="entry name" value="ZINC METALLOPROTEASE FAMILY M13 NEPRILYSIN-RELATED"/>
    <property type="match status" value="1"/>
</dbReference>
<evidence type="ECO:0000256" key="6">
    <source>
        <dbReference type="ARBA" id="ARBA00023049"/>
    </source>
</evidence>
<dbReference type="Proteomes" id="UP000663877">
    <property type="component" value="Unassembled WGS sequence"/>
</dbReference>
<evidence type="ECO:0000256" key="4">
    <source>
        <dbReference type="ARBA" id="ARBA00022801"/>
    </source>
</evidence>
<feature type="domain" description="Peptidase M13 N-terminal" evidence="8">
    <location>
        <begin position="53"/>
        <end position="437"/>
    </location>
</feature>
<keyword evidence="6" id="KW-0482">Metalloprotease</keyword>
<organism evidence="9 10">
    <name type="scientific">Adineta steineri</name>
    <dbReference type="NCBI Taxonomy" id="433720"/>
    <lineage>
        <taxon>Eukaryota</taxon>
        <taxon>Metazoa</taxon>
        <taxon>Spiralia</taxon>
        <taxon>Gnathifera</taxon>
        <taxon>Rotifera</taxon>
        <taxon>Eurotatoria</taxon>
        <taxon>Bdelloidea</taxon>
        <taxon>Adinetida</taxon>
        <taxon>Adinetidae</taxon>
        <taxon>Adineta</taxon>
    </lineage>
</organism>
<reference evidence="9" key="1">
    <citation type="submission" date="2021-02" db="EMBL/GenBank/DDBJ databases">
        <authorList>
            <person name="Nowell W R."/>
        </authorList>
    </citation>
    <scope>NUCLEOTIDE SEQUENCE</scope>
</reference>